<dbReference type="Proteomes" id="UP000887578">
    <property type="component" value="Unplaced"/>
</dbReference>
<organism evidence="1 2">
    <name type="scientific">Panagrolaimus davidi</name>
    <dbReference type="NCBI Taxonomy" id="227884"/>
    <lineage>
        <taxon>Eukaryota</taxon>
        <taxon>Metazoa</taxon>
        <taxon>Ecdysozoa</taxon>
        <taxon>Nematoda</taxon>
        <taxon>Chromadorea</taxon>
        <taxon>Rhabditida</taxon>
        <taxon>Tylenchina</taxon>
        <taxon>Panagrolaimomorpha</taxon>
        <taxon>Panagrolaimoidea</taxon>
        <taxon>Panagrolaimidae</taxon>
        <taxon>Panagrolaimus</taxon>
    </lineage>
</organism>
<keyword evidence="1" id="KW-1185">Reference proteome</keyword>
<proteinExistence type="predicted"/>
<accession>A0A914PPJ0</accession>
<dbReference type="WBParaSite" id="PDA_v2.g19994.t1">
    <property type="protein sequence ID" value="PDA_v2.g19994.t1"/>
    <property type="gene ID" value="PDA_v2.g19994"/>
</dbReference>
<sequence>MPGFLAELESFNRNNDEKNNIATELSVALDCEIEYIPFVDHFQCKETIATIYRKLGRQSGLMNFGITLSRKENGFAVSKNDDEVGILYCKDEEACNIM</sequence>
<dbReference type="AlphaFoldDB" id="A0A914PPJ0"/>
<evidence type="ECO:0000313" key="2">
    <source>
        <dbReference type="WBParaSite" id="PDA_v2.g19994.t1"/>
    </source>
</evidence>
<protein>
    <submittedName>
        <fullName evidence="2">Uncharacterized protein</fullName>
    </submittedName>
</protein>
<name>A0A914PPJ0_9BILA</name>
<evidence type="ECO:0000313" key="1">
    <source>
        <dbReference type="Proteomes" id="UP000887578"/>
    </source>
</evidence>
<reference evidence="2" key="1">
    <citation type="submission" date="2022-11" db="UniProtKB">
        <authorList>
            <consortium name="WormBaseParasite"/>
        </authorList>
    </citation>
    <scope>IDENTIFICATION</scope>
</reference>